<dbReference type="GO" id="GO:0046872">
    <property type="term" value="F:metal ion binding"/>
    <property type="evidence" value="ECO:0007669"/>
    <property type="project" value="UniProtKB-KW"/>
</dbReference>
<dbReference type="GO" id="GO:0009055">
    <property type="term" value="F:electron transfer activity"/>
    <property type="evidence" value="ECO:0007669"/>
    <property type="project" value="InterPro"/>
</dbReference>
<dbReference type="InterPro" id="IPR036909">
    <property type="entry name" value="Cyt_c-like_dom_sf"/>
</dbReference>
<dbReference type="PANTHER" id="PTHR40394">
    <property type="entry name" value="LIPOPROTEIN-RELATED"/>
    <property type="match status" value="1"/>
</dbReference>
<protein>
    <recommendedName>
        <fullName evidence="6">Cytochrome c domain-containing protein</fullName>
    </recommendedName>
</protein>
<feature type="region of interest" description="Disordered" evidence="5">
    <location>
        <begin position="1"/>
        <end position="210"/>
    </location>
</feature>
<dbReference type="Gene3D" id="1.10.760.10">
    <property type="entry name" value="Cytochrome c-like domain"/>
    <property type="match status" value="1"/>
</dbReference>
<feature type="compositionally biased region" description="Basic residues" evidence="5">
    <location>
        <begin position="88"/>
        <end position="106"/>
    </location>
</feature>
<dbReference type="EMBL" id="AP014704">
    <property type="protein sequence ID" value="BAQ44972.1"/>
    <property type="molecule type" value="Genomic_DNA"/>
</dbReference>
<dbReference type="PANTHER" id="PTHR40394:SF2">
    <property type="entry name" value="QUINOL:CYTOCHROME C OXIDOREDUCTASE MEMBRANE PROTEIN"/>
    <property type="match status" value="1"/>
</dbReference>
<feature type="compositionally biased region" description="Low complexity" evidence="5">
    <location>
        <begin position="41"/>
        <end position="50"/>
    </location>
</feature>
<feature type="domain" description="Cytochrome c" evidence="6">
    <location>
        <begin position="814"/>
        <end position="899"/>
    </location>
</feature>
<dbReference type="GO" id="GO:0020037">
    <property type="term" value="F:heme binding"/>
    <property type="evidence" value="ECO:0007669"/>
    <property type="project" value="InterPro"/>
</dbReference>
<feature type="region of interest" description="Disordered" evidence="5">
    <location>
        <begin position="914"/>
        <end position="941"/>
    </location>
</feature>
<feature type="compositionally biased region" description="Basic and acidic residues" evidence="5">
    <location>
        <begin position="553"/>
        <end position="563"/>
    </location>
</feature>
<proteinExistence type="predicted"/>
<feature type="compositionally biased region" description="Low complexity" evidence="5">
    <location>
        <begin position="725"/>
        <end position="741"/>
    </location>
</feature>
<evidence type="ECO:0000259" key="6">
    <source>
        <dbReference type="PROSITE" id="PS51007"/>
    </source>
</evidence>
<reference evidence="7 8" key="1">
    <citation type="journal article" date="2015" name="Genome Announc.">
        <title>Complete Genome Sequence of Methylobacterium aquaticum Strain 22A, Isolated from Racomitrium japonicum Moss.</title>
        <authorList>
            <person name="Tani A."/>
            <person name="Ogura Y."/>
            <person name="Hayashi T."/>
            <person name="Kimbara K."/>
        </authorList>
    </citation>
    <scope>NUCLEOTIDE SEQUENCE [LARGE SCALE GENOMIC DNA]</scope>
    <source>
        <strain evidence="7 8">MA-22A</strain>
    </source>
</reference>
<evidence type="ECO:0000256" key="3">
    <source>
        <dbReference type="ARBA" id="ARBA00023004"/>
    </source>
</evidence>
<dbReference type="SUPFAM" id="SSF46626">
    <property type="entry name" value="Cytochrome c"/>
    <property type="match status" value="1"/>
</dbReference>
<feature type="region of interest" description="Disordered" evidence="5">
    <location>
        <begin position="457"/>
        <end position="496"/>
    </location>
</feature>
<feature type="compositionally biased region" description="Low complexity" evidence="5">
    <location>
        <begin position="392"/>
        <end position="403"/>
    </location>
</feature>
<feature type="compositionally biased region" description="Low complexity" evidence="5">
    <location>
        <begin position="521"/>
        <end position="530"/>
    </location>
</feature>
<keyword evidence="1 4" id="KW-0349">Heme</keyword>
<feature type="compositionally biased region" description="Basic residues" evidence="5">
    <location>
        <begin position="568"/>
        <end position="583"/>
    </location>
</feature>
<feature type="compositionally biased region" description="Basic and acidic residues" evidence="5">
    <location>
        <begin position="475"/>
        <end position="489"/>
    </location>
</feature>
<evidence type="ECO:0000313" key="7">
    <source>
        <dbReference type="EMBL" id="BAQ44972.1"/>
    </source>
</evidence>
<feature type="compositionally biased region" description="Basic residues" evidence="5">
    <location>
        <begin position="463"/>
        <end position="474"/>
    </location>
</feature>
<dbReference type="Pfam" id="PF13442">
    <property type="entry name" value="Cytochrome_CBB3"/>
    <property type="match status" value="1"/>
</dbReference>
<dbReference type="Proteomes" id="UP000061432">
    <property type="component" value="Chromosome"/>
</dbReference>
<dbReference type="PATRIC" id="fig|270351.10.peg.1589"/>
<keyword evidence="3 4" id="KW-0408">Iron</keyword>
<feature type="region of interest" description="Disordered" evidence="5">
    <location>
        <begin position="768"/>
        <end position="792"/>
    </location>
</feature>
<feature type="compositionally biased region" description="Low complexity" evidence="5">
    <location>
        <begin position="606"/>
        <end position="622"/>
    </location>
</feature>
<accession>A0A0C6FDN0</accession>
<evidence type="ECO:0000256" key="4">
    <source>
        <dbReference type="PROSITE-ProRule" id="PRU00433"/>
    </source>
</evidence>
<feature type="region of interest" description="Disordered" evidence="5">
    <location>
        <begin position="508"/>
        <end position="644"/>
    </location>
</feature>
<name>A0A0C6FDN0_9HYPH</name>
<reference evidence="8" key="2">
    <citation type="submission" date="2015-01" db="EMBL/GenBank/DDBJ databases">
        <title>Complete genome sequence of Methylobacterium aquaticum strain 22A.</title>
        <authorList>
            <person name="Tani A."/>
            <person name="Ogura Y."/>
            <person name="Hayashi T."/>
        </authorList>
    </citation>
    <scope>NUCLEOTIDE SEQUENCE [LARGE SCALE GENOMIC DNA]</scope>
    <source>
        <strain evidence="8">MA-22A</strain>
    </source>
</reference>
<feature type="compositionally biased region" description="Basic and acidic residues" evidence="5">
    <location>
        <begin position="531"/>
        <end position="540"/>
    </location>
</feature>
<feature type="region of interest" description="Disordered" evidence="5">
    <location>
        <begin position="242"/>
        <end position="340"/>
    </location>
</feature>
<feature type="compositionally biased region" description="Low complexity" evidence="5">
    <location>
        <begin position="1"/>
        <end position="33"/>
    </location>
</feature>
<sequence>MRRSPTAPSSPLARAPARPGRSPSATCAIPAAASRRRRPTRAITASSPSSTPSPAPPTSPGWSRRPRRPARQSPEAPCERHPLPPGRPARRRGGLRLDRPRRRGRPGARPLAGVVDRLRGGVRPPRRVRGRPRLAPPQRRRDLAQQQPGRLGARHRRLRLVDRHRLRGAPHLRHPAARRGGLALRYRPDRRDDRGAGRGGGRPLPDHPSRAALGVLLDPALPEHPGAVAAIPLAAGLGRHRHRQLSRGLPRPVVCRAPARLRGPARPRLRGGPGGGARRRRGQRPAPAPDDAAGADLRHPGARLARRGDPLGALGAGDPHAVGARHRPRGGAPDRGLGDARRYGAAGLARHPPAGDLPGRLAAIRRRRHGGARGAGASRPPSRGADHRAAPRPDGAADAGARPRLGLLLRHRDLLEPPARRRLRPLGAGAPPRRPACLGVLAHRRLRPAAGAAVLARRAAPLRPRRRAGRHRRGDRQLRRPLHAADRHPQPRLPAVLRPFLFDGRVGHRDASRQRRPVPGAAAPRLAHAADGLDHRDAALRRKPRRRARQRRAGADRGRDGRRAALGRQRRVRAGRRPRRRRRGPEGPRPRGPDRDLRPRADGAGRARAGPPGRHPAAPRPRGGAGGRPRLHGDVPLRQRHRLRVRRRRPAALLVAVLHGAERVVRHPLRRARHRAGAAVPEPPAAPQPSGLRDPGLRPGERGPLLPRPRGHRPPLRSGPDRGRAGAPAAGAAADGPEGAAVTRSPLLPRLALLMPLALAACDRADMVSQPKSKTWDRNPFFPQGQTMRLPPPGTVARAAPDRPVPQPAAATPDLLARGQERYGVFCTPCHGGAGHGDGMIVERGYPRPPSFDEARLRAAPARHFYDVITNGRGTMLPYAAQVPPADRWAIVAYIRALQLSQGTTLAALPEEDRAKVAAAEPTTAKSATDLESTDPQRTKR</sequence>
<evidence type="ECO:0000256" key="2">
    <source>
        <dbReference type="ARBA" id="ARBA00022723"/>
    </source>
</evidence>
<organism evidence="7 8">
    <name type="scientific">Methylobacterium aquaticum</name>
    <dbReference type="NCBI Taxonomy" id="270351"/>
    <lineage>
        <taxon>Bacteria</taxon>
        <taxon>Pseudomonadati</taxon>
        <taxon>Pseudomonadota</taxon>
        <taxon>Alphaproteobacteria</taxon>
        <taxon>Hyphomicrobiales</taxon>
        <taxon>Methylobacteriaceae</taxon>
        <taxon>Methylobacterium</taxon>
    </lineage>
</organism>
<evidence type="ECO:0000256" key="1">
    <source>
        <dbReference type="ARBA" id="ARBA00022617"/>
    </source>
</evidence>
<feature type="compositionally biased region" description="Polar residues" evidence="5">
    <location>
        <begin position="924"/>
        <end position="934"/>
    </location>
</feature>
<feature type="compositionally biased region" description="Basic and acidic residues" evidence="5">
    <location>
        <begin position="186"/>
        <end position="196"/>
    </location>
</feature>
<dbReference type="AlphaFoldDB" id="A0A0C6FDN0"/>
<keyword evidence="2 4" id="KW-0479">Metal-binding</keyword>
<feature type="compositionally biased region" description="Basic and acidic residues" evidence="5">
    <location>
        <begin position="584"/>
        <end position="605"/>
    </location>
</feature>
<dbReference type="KEGG" id="maqu:Maq22A_c08310"/>
<dbReference type="InterPro" id="IPR009056">
    <property type="entry name" value="Cyt_c-like_dom"/>
</dbReference>
<dbReference type="PROSITE" id="PS51007">
    <property type="entry name" value="CYTC"/>
    <property type="match status" value="1"/>
</dbReference>
<feature type="region of interest" description="Disordered" evidence="5">
    <location>
        <begin position="368"/>
        <end position="403"/>
    </location>
</feature>
<gene>
    <name evidence="7" type="ORF">Maq22A_c08310</name>
</gene>
<evidence type="ECO:0000256" key="5">
    <source>
        <dbReference type="SAM" id="MobiDB-lite"/>
    </source>
</evidence>
<evidence type="ECO:0000313" key="8">
    <source>
        <dbReference type="Proteomes" id="UP000061432"/>
    </source>
</evidence>
<feature type="compositionally biased region" description="Basic residues" evidence="5">
    <location>
        <begin position="152"/>
        <end position="177"/>
    </location>
</feature>
<feature type="region of interest" description="Disordered" evidence="5">
    <location>
        <begin position="668"/>
        <end position="741"/>
    </location>
</feature>
<feature type="compositionally biased region" description="Basic residues" evidence="5">
    <location>
        <begin position="541"/>
        <end position="552"/>
    </location>
</feature>
<dbReference type="STRING" id="270351.Maq22A_c08310"/>